<evidence type="ECO:0000313" key="2">
    <source>
        <dbReference type="EMBL" id="MDQ0466410.1"/>
    </source>
</evidence>
<sequence length="106" mass="10488">MRHIILIGLAVAGVSLTACSKEHQKEVSEGASAAATKIGDAAKDIASDPEVKQAGSAIADAAKDDATAVKDAVGDAADKTSEAADKAAADAKAKADADKARDAAKK</sequence>
<proteinExistence type="predicted"/>
<keyword evidence="3" id="KW-1185">Reference proteome</keyword>
<dbReference type="EMBL" id="JAUSVS010000011">
    <property type="protein sequence ID" value="MDQ0466410.1"/>
    <property type="molecule type" value="Genomic_DNA"/>
</dbReference>
<gene>
    <name evidence="2" type="ORF">QO010_004203</name>
</gene>
<dbReference type="PROSITE" id="PS51257">
    <property type="entry name" value="PROKAR_LIPOPROTEIN"/>
    <property type="match status" value="1"/>
</dbReference>
<dbReference type="RefSeq" id="WP_307352495.1">
    <property type="nucleotide sequence ID" value="NZ_JAUSVS010000011.1"/>
</dbReference>
<reference evidence="2 3" key="1">
    <citation type="submission" date="2023-07" db="EMBL/GenBank/DDBJ databases">
        <title>Genomic Encyclopedia of Type Strains, Phase IV (KMG-IV): sequencing the most valuable type-strain genomes for metagenomic binning, comparative biology and taxonomic classification.</title>
        <authorList>
            <person name="Goeker M."/>
        </authorList>
    </citation>
    <scope>NUCLEOTIDE SEQUENCE [LARGE SCALE GENOMIC DNA]</scope>
    <source>
        <strain evidence="2 3">DSM 18695</strain>
    </source>
</reference>
<dbReference type="Proteomes" id="UP001228905">
    <property type="component" value="Unassembled WGS sequence"/>
</dbReference>
<evidence type="ECO:0000313" key="3">
    <source>
        <dbReference type="Proteomes" id="UP001228905"/>
    </source>
</evidence>
<name>A0ABU0IYI3_9CAUL</name>
<comment type="caution">
    <text evidence="2">The sequence shown here is derived from an EMBL/GenBank/DDBJ whole genome shotgun (WGS) entry which is preliminary data.</text>
</comment>
<evidence type="ECO:0000256" key="1">
    <source>
        <dbReference type="SAM" id="MobiDB-lite"/>
    </source>
</evidence>
<feature type="region of interest" description="Disordered" evidence="1">
    <location>
        <begin position="73"/>
        <end position="106"/>
    </location>
</feature>
<organism evidence="2 3">
    <name type="scientific">Caulobacter ginsengisoli</name>
    <dbReference type="NCBI Taxonomy" id="400775"/>
    <lineage>
        <taxon>Bacteria</taxon>
        <taxon>Pseudomonadati</taxon>
        <taxon>Pseudomonadota</taxon>
        <taxon>Alphaproteobacteria</taxon>
        <taxon>Caulobacterales</taxon>
        <taxon>Caulobacteraceae</taxon>
        <taxon>Caulobacter</taxon>
    </lineage>
</organism>
<accession>A0ABU0IYI3</accession>
<protein>
    <submittedName>
        <fullName evidence="2">CHASE3 domain sensor protein</fullName>
    </submittedName>
</protein>